<dbReference type="GO" id="GO:0005524">
    <property type="term" value="F:ATP binding"/>
    <property type="evidence" value="ECO:0007669"/>
    <property type="project" value="UniProtKB-KW"/>
</dbReference>
<evidence type="ECO:0000256" key="11">
    <source>
        <dbReference type="ARBA" id="ARBA00022840"/>
    </source>
</evidence>
<dbReference type="InterPro" id="IPR011009">
    <property type="entry name" value="Kinase-like_dom_sf"/>
</dbReference>
<dbReference type="HOGENOM" id="CLU_007635_1_0_10"/>
<evidence type="ECO:0000256" key="1">
    <source>
        <dbReference type="ARBA" id="ARBA00001595"/>
    </source>
</evidence>
<evidence type="ECO:0000313" key="17">
    <source>
        <dbReference type="EMBL" id="EAR15618.1"/>
    </source>
</evidence>
<dbReference type="AlphaFoldDB" id="A4CL69"/>
<dbReference type="GO" id="GO:0046872">
    <property type="term" value="F:metal ion binding"/>
    <property type="evidence" value="ECO:0007669"/>
    <property type="project" value="UniProtKB-KW"/>
</dbReference>
<dbReference type="InterPro" id="IPR017853">
    <property type="entry name" value="GH"/>
</dbReference>
<keyword evidence="10" id="KW-0106">Calcium</keyword>
<keyword evidence="9" id="KW-0547">Nucleotide-binding</keyword>
<dbReference type="EC" id="2.7.1.175" evidence="4"/>
<dbReference type="InterPro" id="IPR006047">
    <property type="entry name" value="GH13_cat_dom"/>
</dbReference>
<name>A4CL69_ROBBH</name>
<sequence>MSKGIKIDDEKHWYKDAIIYELHIKAFFDSNGDGIGDFQGLIQKLDYLEDLGVTAIWVLPFYPSPLRDDGYDIADYYNINPSYGKLRDFKRFIREAHNRGLKVITELVINHTSDQHPWFQRARKAPPGSRHRDYYVWSDDPGKYKDVRIIFTDTEPSNWTWDPEAKAYFWHRFFSHQPDLNFDSPDVQQEVFDIMDFWCELGVDGFRLDAVPYLFEREGTNCENLPQTHEFLKKLRAHIDSKYDNKLFLAEANMWPEDSAAYFGKGDECHMNYHFPIMPRMFMALKMEDRYPIIDIIDQTPEIPPTCQWAIFLRNHDELTLEMVTDEERDYMYKVYTKDPQAKINVGIRHRLAPLLENNRSKIELMNVLLFSLPGTPVIYYGDEIGMGDNFYLGDRDGVRTPMQWTGDRNAGFSTANPHKLYLPTIIDPEYKYEAVNVESQQINSSSLLWWMKRIIGMRKRYKAFGRGNIEFLAPANAKIIAFIRAYEGEQILVLCNLSRFAQAADLELGTFEGHTPVEVFSRNRFPRIGREPYLFTLAPFGYYWLSLEQDERLVEAGPPPRLKADKWSGLMSKPLRKKLQEEVLPRYLDNADWYAGRNRIRQSLEIRNSAALPLRGLPSRWLVVKTSYNDGLPEHYQLLVAWIPEARREALRDLPDAAILAEMQLGSEPGVLIDAIYEEPFRMALLQWVRQGKRFETDGGELHFSRGKRKFPAPSDPMKSRILPSGQTFSSLQYDDRYHLKLYRRLDDTLNPDLELAHFLSEETTYEHVPDYLGAVTFSAAGRTTLALGLAQELDPSQGTAWEYTRDAFHMFFERALAAGEETKFKPPKGGLTDPLRFEDLPELLKDLMGSALPERIVQLGERTAGLHRALASQPGREGFEHEAFSLHYQRSVYSSLQGLTRDAFDKLRKSLKRLPEEIQEEAREVLGLKNDVLQCFKRIFSHKMEAVKIRTHGDFHLDQVLWTGRDFLIRNFEGEPMRPFSERRLKRSPLRDVAAMIRSLHYAVYGALHESDLLGGEGNEIQEYWAQIWNRASTRLYLSGYLKSLDGPGFIPEDPDDYRILLETFLLEKAVYELGYELEHRPDWVLIPLRGIRSVLREAGFLSS</sequence>
<protein>
    <recommendedName>
        <fullName evidence="6">Maltokinase</fullName>
        <ecNumber evidence="4">2.7.1.175</ecNumber>
        <ecNumber evidence="5">5.4.99.16</ecNumber>
    </recommendedName>
    <alternativeName>
        <fullName evidence="14">Maltose alpha-D-glucosyltransferase</fullName>
    </alternativeName>
    <alternativeName>
        <fullName evidence="13">Maltose-1-phosphate synthase</fullName>
    </alternativeName>
</protein>
<dbReference type="SUPFAM" id="SSF56112">
    <property type="entry name" value="Protein kinase-like (PK-like)"/>
    <property type="match status" value="1"/>
</dbReference>
<dbReference type="GO" id="GO:0047471">
    <property type="term" value="F:maltose alpha-D-glucosyltransferase activity"/>
    <property type="evidence" value="ECO:0007669"/>
    <property type="project" value="UniProtKB-EC"/>
</dbReference>
<dbReference type="EMBL" id="CP001712">
    <property type="protein sequence ID" value="EAR15618.1"/>
    <property type="molecule type" value="Genomic_DNA"/>
</dbReference>
<evidence type="ECO:0000256" key="6">
    <source>
        <dbReference type="ARBA" id="ARBA00013882"/>
    </source>
</evidence>
<dbReference type="eggNOG" id="COG3281">
    <property type="taxonomic scope" value="Bacteria"/>
</dbReference>
<dbReference type="Pfam" id="PF16657">
    <property type="entry name" value="Malt_amylase_C"/>
    <property type="match status" value="1"/>
</dbReference>
<dbReference type="InterPro" id="IPR032091">
    <property type="entry name" value="Malt_amylase-like_C"/>
</dbReference>
<dbReference type="GO" id="GO:0005975">
    <property type="term" value="P:carbohydrate metabolic process"/>
    <property type="evidence" value="ECO:0007669"/>
    <property type="project" value="InterPro"/>
</dbReference>
<dbReference type="RefSeq" id="WP_015754934.1">
    <property type="nucleotide sequence ID" value="NC_013222.1"/>
</dbReference>
<dbReference type="FunFam" id="3.20.20.80:FF:000055">
    <property type="entry name" value="Trehalose synthase"/>
    <property type="match status" value="1"/>
</dbReference>
<comment type="similarity">
    <text evidence="3">Belongs to the aminoglycoside phosphotransferase family.</text>
</comment>
<dbReference type="eggNOG" id="COG0366">
    <property type="taxonomic scope" value="Bacteria"/>
</dbReference>
<dbReference type="Proteomes" id="UP000009049">
    <property type="component" value="Chromosome"/>
</dbReference>
<evidence type="ECO:0000256" key="5">
    <source>
        <dbReference type="ARBA" id="ARBA00012619"/>
    </source>
</evidence>
<dbReference type="SUPFAM" id="SSF51445">
    <property type="entry name" value="(Trans)glycosidases"/>
    <property type="match status" value="1"/>
</dbReference>
<organism evidence="17 18">
    <name type="scientific">Robiginitalea biformata (strain ATCC BAA-864 / DSM 15991 / KCTC 12146 / HTCC2501)</name>
    <dbReference type="NCBI Taxonomy" id="313596"/>
    <lineage>
        <taxon>Bacteria</taxon>
        <taxon>Pseudomonadati</taxon>
        <taxon>Bacteroidota</taxon>
        <taxon>Flavobacteriia</taxon>
        <taxon>Flavobacteriales</taxon>
        <taxon>Flavobacteriaceae</taxon>
        <taxon>Robiginitalea</taxon>
    </lineage>
</organism>
<dbReference type="Gene3D" id="2.60.40.1180">
    <property type="entry name" value="Golgi alpha-mannosidase II"/>
    <property type="match status" value="1"/>
</dbReference>
<keyword evidence="7" id="KW-0808">Transferase</keyword>
<gene>
    <name evidence="17" type="ordered locus">RB2501_14859</name>
</gene>
<dbReference type="GO" id="GO:0016740">
    <property type="term" value="F:transferase activity"/>
    <property type="evidence" value="ECO:0007669"/>
    <property type="project" value="UniProtKB-KW"/>
</dbReference>
<evidence type="ECO:0000256" key="14">
    <source>
        <dbReference type="ARBA" id="ARBA00031378"/>
    </source>
</evidence>
<evidence type="ECO:0000256" key="9">
    <source>
        <dbReference type="ARBA" id="ARBA00022741"/>
    </source>
</evidence>
<reference evidence="17 18" key="1">
    <citation type="journal article" date="2009" name="J. Bacteriol.">
        <title>Complete genome sequence of Robiginitalea biformata HTCC2501.</title>
        <authorList>
            <person name="Oh H.M."/>
            <person name="Giovannoni S.J."/>
            <person name="Lee K."/>
            <person name="Ferriera S."/>
            <person name="Johnson J."/>
            <person name="Cho J.C."/>
        </authorList>
    </citation>
    <scope>NUCLEOTIDE SEQUENCE [LARGE SCALE GENOMIC DNA]</scope>
    <source>
        <strain evidence="18">ATCC BAA-864 / HTCC2501 / KCTC 12146</strain>
    </source>
</reference>
<dbReference type="Gene3D" id="3.20.20.80">
    <property type="entry name" value="Glycosidases"/>
    <property type="match status" value="1"/>
</dbReference>
<dbReference type="Pfam" id="PF18085">
    <property type="entry name" value="Mak_N_cap"/>
    <property type="match status" value="1"/>
</dbReference>
<proteinExistence type="inferred from homology"/>
<dbReference type="PANTHER" id="PTHR10357:SF219">
    <property type="entry name" value="MALTOSE ALPHA-D-GLUCOSYLTRANSFERASE"/>
    <property type="match status" value="1"/>
</dbReference>
<dbReference type="Gene3D" id="3.90.400.10">
    <property type="entry name" value="Oligo-1,6-glucosidase, Domain 2"/>
    <property type="match status" value="1"/>
</dbReference>
<comment type="catalytic activity">
    <reaction evidence="15">
        <text>D-maltose + ATP = alpha-maltose 1-phosphate + ADP + H(+)</text>
        <dbReference type="Rhea" id="RHEA:31915"/>
        <dbReference type="ChEBI" id="CHEBI:15378"/>
        <dbReference type="ChEBI" id="CHEBI:17306"/>
        <dbReference type="ChEBI" id="CHEBI:30616"/>
        <dbReference type="ChEBI" id="CHEBI:63576"/>
        <dbReference type="ChEBI" id="CHEBI:456216"/>
        <dbReference type="EC" id="2.7.1.175"/>
    </reaction>
</comment>
<accession>A4CL69</accession>
<evidence type="ECO:0000259" key="16">
    <source>
        <dbReference type="SMART" id="SM00642"/>
    </source>
</evidence>
<dbReference type="InterPro" id="IPR012811">
    <property type="entry name" value="TreS_maltokin_C_dom"/>
</dbReference>
<dbReference type="EC" id="5.4.99.16" evidence="5"/>
<dbReference type="KEGG" id="rbi:RB2501_14859"/>
<evidence type="ECO:0000256" key="3">
    <source>
        <dbReference type="ARBA" id="ARBA00006219"/>
    </source>
</evidence>
<dbReference type="STRING" id="313596.RB2501_14859"/>
<feature type="domain" description="Glycosyl hydrolase family 13 catalytic" evidence="16">
    <location>
        <begin position="21"/>
        <end position="420"/>
    </location>
</feature>
<dbReference type="Pfam" id="PF00128">
    <property type="entry name" value="Alpha-amylase"/>
    <property type="match status" value="1"/>
</dbReference>
<evidence type="ECO:0000256" key="13">
    <source>
        <dbReference type="ARBA" id="ARBA00031251"/>
    </source>
</evidence>
<comment type="similarity">
    <text evidence="2">Belongs to the glycosyl hydrolase 13 family. TreS subfamily.</text>
</comment>
<evidence type="ECO:0000256" key="4">
    <source>
        <dbReference type="ARBA" id="ARBA00011962"/>
    </source>
</evidence>
<evidence type="ECO:0000256" key="15">
    <source>
        <dbReference type="ARBA" id="ARBA00049067"/>
    </source>
</evidence>
<dbReference type="Gene3D" id="3.90.1200.10">
    <property type="match status" value="1"/>
</dbReference>
<evidence type="ECO:0000256" key="7">
    <source>
        <dbReference type="ARBA" id="ARBA00022679"/>
    </source>
</evidence>
<keyword evidence="12" id="KW-0413">Isomerase</keyword>
<evidence type="ECO:0000313" key="18">
    <source>
        <dbReference type="Proteomes" id="UP000009049"/>
    </source>
</evidence>
<dbReference type="PANTHER" id="PTHR10357">
    <property type="entry name" value="ALPHA-AMYLASE FAMILY MEMBER"/>
    <property type="match status" value="1"/>
</dbReference>
<dbReference type="NCBIfam" id="TIGR02456">
    <property type="entry name" value="treS_nterm"/>
    <property type="match status" value="1"/>
</dbReference>
<evidence type="ECO:0000256" key="2">
    <source>
        <dbReference type="ARBA" id="ARBA00005496"/>
    </source>
</evidence>
<dbReference type="InterPro" id="IPR045857">
    <property type="entry name" value="O16G_dom_2"/>
</dbReference>
<keyword evidence="18" id="KW-1185">Reference proteome</keyword>
<dbReference type="SUPFAM" id="SSF51011">
    <property type="entry name" value="Glycosyl hydrolase domain"/>
    <property type="match status" value="1"/>
</dbReference>
<comment type="catalytic activity">
    <reaction evidence="1">
        <text>D-maltose = alpha,alpha-trehalose</text>
        <dbReference type="Rhea" id="RHEA:15145"/>
        <dbReference type="ChEBI" id="CHEBI:16551"/>
        <dbReference type="ChEBI" id="CHEBI:17306"/>
        <dbReference type="EC" id="5.4.99.16"/>
    </reaction>
</comment>
<dbReference type="InterPro" id="IPR013780">
    <property type="entry name" value="Glyco_hydro_b"/>
</dbReference>
<dbReference type="InterPro" id="IPR040999">
    <property type="entry name" value="Mak_N_cap"/>
</dbReference>
<keyword evidence="11" id="KW-0067">ATP-binding</keyword>
<keyword evidence="8" id="KW-0479">Metal-binding</keyword>
<dbReference type="SMART" id="SM00642">
    <property type="entry name" value="Aamy"/>
    <property type="match status" value="1"/>
</dbReference>
<dbReference type="CDD" id="cd11334">
    <property type="entry name" value="AmyAc_TreS"/>
    <property type="match status" value="1"/>
</dbReference>
<dbReference type="OrthoDB" id="9806009at2"/>
<dbReference type="NCBIfam" id="TIGR02457">
    <property type="entry name" value="TreS_Cterm"/>
    <property type="match status" value="1"/>
</dbReference>
<dbReference type="CAZy" id="GH13">
    <property type="family name" value="Glycoside Hydrolase Family 13"/>
</dbReference>
<dbReference type="InterPro" id="IPR012810">
    <property type="entry name" value="TreS/a-amylase_N"/>
</dbReference>
<evidence type="ECO:0000256" key="8">
    <source>
        <dbReference type="ARBA" id="ARBA00022723"/>
    </source>
</evidence>
<evidence type="ECO:0000256" key="12">
    <source>
        <dbReference type="ARBA" id="ARBA00023235"/>
    </source>
</evidence>
<evidence type="ECO:0000256" key="10">
    <source>
        <dbReference type="ARBA" id="ARBA00022837"/>
    </source>
</evidence>